<evidence type="ECO:0000259" key="2">
    <source>
        <dbReference type="Pfam" id="PF25534"/>
    </source>
</evidence>
<dbReference type="PANTHER" id="PTHR36223:SF1">
    <property type="entry name" value="TRANSCRIPTION ELONGATION FACTOR EAF N-TERMINAL DOMAIN-CONTAINING PROTEIN"/>
    <property type="match status" value="1"/>
</dbReference>
<proteinExistence type="predicted"/>
<dbReference type="EMBL" id="JAWWNJ010000077">
    <property type="protein sequence ID" value="KAK7005968.1"/>
    <property type="molecule type" value="Genomic_DNA"/>
</dbReference>
<accession>A0AAW0AA28</accession>
<dbReference type="Pfam" id="PF25534">
    <property type="entry name" value="DUF7918"/>
    <property type="match status" value="1"/>
</dbReference>
<reference evidence="3 4" key="1">
    <citation type="journal article" date="2024" name="J Genomics">
        <title>Draft genome sequencing and assembly of Favolaschia claudopus CIRM-BRFM 2984 isolated from oak limbs.</title>
        <authorList>
            <person name="Navarro D."/>
            <person name="Drula E."/>
            <person name="Chaduli D."/>
            <person name="Cazenave R."/>
            <person name="Ahrendt S."/>
            <person name="Wang J."/>
            <person name="Lipzen A."/>
            <person name="Daum C."/>
            <person name="Barry K."/>
            <person name="Grigoriev I.V."/>
            <person name="Favel A."/>
            <person name="Rosso M.N."/>
            <person name="Martin F."/>
        </authorList>
    </citation>
    <scope>NUCLEOTIDE SEQUENCE [LARGE SCALE GENOMIC DNA]</scope>
    <source>
        <strain evidence="3 4">CIRM-BRFM 2984</strain>
    </source>
</reference>
<evidence type="ECO:0000313" key="3">
    <source>
        <dbReference type="EMBL" id="KAK7005968.1"/>
    </source>
</evidence>
<dbReference type="InterPro" id="IPR057678">
    <property type="entry name" value="DUF7918"/>
</dbReference>
<keyword evidence="4" id="KW-1185">Reference proteome</keyword>
<gene>
    <name evidence="3" type="ORF">R3P38DRAFT_3040631</name>
</gene>
<feature type="region of interest" description="Disordered" evidence="1">
    <location>
        <begin position="207"/>
        <end position="278"/>
    </location>
</feature>
<dbReference type="PANTHER" id="PTHR36223">
    <property type="entry name" value="BETA-LACTAMASE-TYPE TRANSPEPTIDASE FOLD DOMAIN CONTAINING PROTEIN"/>
    <property type="match status" value="1"/>
</dbReference>
<organism evidence="3 4">
    <name type="scientific">Favolaschia claudopus</name>
    <dbReference type="NCBI Taxonomy" id="2862362"/>
    <lineage>
        <taxon>Eukaryota</taxon>
        <taxon>Fungi</taxon>
        <taxon>Dikarya</taxon>
        <taxon>Basidiomycota</taxon>
        <taxon>Agaricomycotina</taxon>
        <taxon>Agaricomycetes</taxon>
        <taxon>Agaricomycetidae</taxon>
        <taxon>Agaricales</taxon>
        <taxon>Marasmiineae</taxon>
        <taxon>Mycenaceae</taxon>
        <taxon>Favolaschia</taxon>
    </lineage>
</organism>
<evidence type="ECO:0000256" key="1">
    <source>
        <dbReference type="SAM" id="MobiDB-lite"/>
    </source>
</evidence>
<comment type="caution">
    <text evidence="3">The sequence shown here is derived from an EMBL/GenBank/DDBJ whole genome shotgun (WGS) entry which is preliminary data.</text>
</comment>
<dbReference type="Proteomes" id="UP001362999">
    <property type="component" value="Unassembled WGS sequence"/>
</dbReference>
<name>A0AAW0AA28_9AGAR</name>
<feature type="compositionally biased region" description="Basic and acidic residues" evidence="1">
    <location>
        <begin position="268"/>
        <end position="278"/>
    </location>
</feature>
<dbReference type="AlphaFoldDB" id="A0AAW0AA28"/>
<sequence>MVNYGGISCWVEIESSPAQEYYVQSFGDRKLVTCWIASEVGKTFSINWRNLFCPYPTAGHVFMDGNECGGRVLPASPTFMNAKHEGVTDTNYLKKFVFSPLTLTDDDAFLSEPPNNQKLGCIEIAIYPVQIIGYVPLITNSSTLSEIKVHERAKKTVTQQIRLEEPKRLAVPQSALAHRFTGPPLITFVFKYRSLAFLRANGIAPLPAPPPVLEPPREVLSEEEQADSQEMRSLRERLSVLEAKQSKRTNKRVRIKEEEENIPPSDAGLDRKKAKLDG</sequence>
<evidence type="ECO:0000313" key="4">
    <source>
        <dbReference type="Proteomes" id="UP001362999"/>
    </source>
</evidence>
<protein>
    <recommendedName>
        <fullName evidence="2">DUF7918 domain-containing protein</fullName>
    </recommendedName>
</protein>
<feature type="compositionally biased region" description="Basic and acidic residues" evidence="1">
    <location>
        <begin position="229"/>
        <end position="239"/>
    </location>
</feature>
<feature type="domain" description="DUF7918" evidence="2">
    <location>
        <begin position="6"/>
        <end position="205"/>
    </location>
</feature>